<reference evidence="1 2" key="1">
    <citation type="journal article" date="2007" name="Science">
        <title>Sea anemone genome reveals ancestral eumetazoan gene repertoire and genomic organization.</title>
        <authorList>
            <person name="Putnam N.H."/>
            <person name="Srivastava M."/>
            <person name="Hellsten U."/>
            <person name="Dirks B."/>
            <person name="Chapman J."/>
            <person name="Salamov A."/>
            <person name="Terry A."/>
            <person name="Shapiro H."/>
            <person name="Lindquist E."/>
            <person name="Kapitonov V.V."/>
            <person name="Jurka J."/>
            <person name="Genikhovich G."/>
            <person name="Grigoriev I.V."/>
            <person name="Lucas S.M."/>
            <person name="Steele R.E."/>
            <person name="Finnerty J.R."/>
            <person name="Technau U."/>
            <person name="Martindale M.Q."/>
            <person name="Rokhsar D.S."/>
        </authorList>
    </citation>
    <scope>NUCLEOTIDE SEQUENCE [LARGE SCALE GENOMIC DNA]</scope>
    <source>
        <strain evidence="2">CH2 X CH6</strain>
    </source>
</reference>
<dbReference type="EMBL" id="DS471310">
    <property type="protein sequence ID" value="EDO28653.1"/>
    <property type="molecule type" value="Genomic_DNA"/>
</dbReference>
<sequence>MVALSSIYCWYLSTGLYFWHDLQATGDGAANCTLTVEYYNRMVSGWEPWIEPWKCQLHWQQQQKTKKTPKRLLVKLDGCLLMFRTITTTPSRVIITNTGLKLAPHDAHGPGYDKMSEWREVAAGEEIPFEFSSREKMRHKGEGYSHDFGTGFVRPYIFDILKFINLNDIVS</sequence>
<dbReference type="InParanoid" id="A7T5V7"/>
<protein>
    <submittedName>
        <fullName evidence="1">Uncharacterized protein</fullName>
    </submittedName>
</protein>
<evidence type="ECO:0000313" key="2">
    <source>
        <dbReference type="Proteomes" id="UP000001593"/>
    </source>
</evidence>
<organism evidence="1 2">
    <name type="scientific">Nematostella vectensis</name>
    <name type="common">Starlet sea anemone</name>
    <dbReference type="NCBI Taxonomy" id="45351"/>
    <lineage>
        <taxon>Eukaryota</taxon>
        <taxon>Metazoa</taxon>
        <taxon>Cnidaria</taxon>
        <taxon>Anthozoa</taxon>
        <taxon>Hexacorallia</taxon>
        <taxon>Actiniaria</taxon>
        <taxon>Edwardsiidae</taxon>
        <taxon>Nematostella</taxon>
    </lineage>
</organism>
<keyword evidence="2" id="KW-1185">Reference proteome</keyword>
<proteinExistence type="predicted"/>
<dbReference type="eggNOG" id="KOG1796">
    <property type="taxonomic scope" value="Eukaryota"/>
</dbReference>
<gene>
    <name evidence="1" type="ORF">NEMVEDRAFT_v1g222749</name>
</gene>
<dbReference type="PhylomeDB" id="A7T5V7"/>
<dbReference type="AlphaFoldDB" id="A7T5V7"/>
<dbReference type="HOGENOM" id="CLU_1564736_0_0_1"/>
<name>A7T5V7_NEMVE</name>
<accession>A7T5V7</accession>
<dbReference type="Proteomes" id="UP000001593">
    <property type="component" value="Unassembled WGS sequence"/>
</dbReference>
<evidence type="ECO:0000313" key="1">
    <source>
        <dbReference type="EMBL" id="EDO28653.1"/>
    </source>
</evidence>